<keyword evidence="3 7" id="KW-0812">Transmembrane</keyword>
<feature type="transmembrane region" description="Helical" evidence="7">
    <location>
        <begin position="21"/>
        <end position="44"/>
    </location>
</feature>
<protein>
    <recommendedName>
        <fullName evidence="12">Multidrug ABC transporter substrate-binding protein</fullName>
    </recommendedName>
</protein>
<dbReference type="Pfam" id="PF02687">
    <property type="entry name" value="FtsX"/>
    <property type="match status" value="1"/>
</dbReference>
<dbReference type="GO" id="GO:0005886">
    <property type="term" value="C:plasma membrane"/>
    <property type="evidence" value="ECO:0007669"/>
    <property type="project" value="UniProtKB-SubCell"/>
</dbReference>
<evidence type="ECO:0000313" key="11">
    <source>
        <dbReference type="Proteomes" id="UP000176421"/>
    </source>
</evidence>
<evidence type="ECO:0000256" key="3">
    <source>
        <dbReference type="ARBA" id="ARBA00022692"/>
    </source>
</evidence>
<evidence type="ECO:0000256" key="5">
    <source>
        <dbReference type="ARBA" id="ARBA00023136"/>
    </source>
</evidence>
<feature type="transmembrane region" description="Helical" evidence="7">
    <location>
        <begin position="291"/>
        <end position="316"/>
    </location>
</feature>
<dbReference type="InterPro" id="IPR003838">
    <property type="entry name" value="ABC3_permease_C"/>
</dbReference>
<reference evidence="10 11" key="1">
    <citation type="journal article" date="2016" name="Nat. Commun.">
        <title>Thousands of microbial genomes shed light on interconnected biogeochemical processes in an aquifer system.</title>
        <authorList>
            <person name="Anantharaman K."/>
            <person name="Brown C.T."/>
            <person name="Hug L.A."/>
            <person name="Sharon I."/>
            <person name="Castelle C.J."/>
            <person name="Probst A.J."/>
            <person name="Thomas B.C."/>
            <person name="Singh A."/>
            <person name="Wilkins M.J."/>
            <person name="Karaoz U."/>
            <person name="Brodie E.L."/>
            <person name="Williams K.H."/>
            <person name="Hubbard S.S."/>
            <person name="Banfield J.F."/>
        </authorList>
    </citation>
    <scope>NUCLEOTIDE SEQUENCE [LARGE SCALE GENOMIC DNA]</scope>
</reference>
<accession>A0A1G2I1H6</accession>
<dbReference type="InterPro" id="IPR025857">
    <property type="entry name" value="MacB_PCD"/>
</dbReference>
<feature type="transmembrane region" description="Helical" evidence="7">
    <location>
        <begin position="345"/>
        <end position="371"/>
    </location>
</feature>
<organism evidence="10 11">
    <name type="scientific">Candidatus Staskawiczbacteria bacterium RIFCSPHIGHO2_02_FULL_34_9</name>
    <dbReference type="NCBI Taxonomy" id="1802206"/>
    <lineage>
        <taxon>Bacteria</taxon>
        <taxon>Candidatus Staskawicziibacteriota</taxon>
    </lineage>
</organism>
<sequence length="420" mass="45111">MNERTLEQSIKSLRSNPVRTLLTTLGIIIGIATVIMVFSAGAGFRSLINDQLSSWGTNTLFIETRVPPTTKNLANNNASSADFSRATSSVQITSFKLSDLEEIKKLPNVTGAYGITTGLSVVSYRNVAKSVIYYAAGSEMASIDKHILKEGRFFTEAEDTGANQVAILGSNLANDLFGQDEALGKLIRIGNLNFQVIGVWDPQGSVSAGGVDDGLYMPLTTAQKKMLGVNYITIGVVQMRDENLADSTSEDIKQIMRRTHNIKDPGKDDFTVTTQDEALGTFNTIFNGITILLISIASISLIVGGVGIMNIMYVTVTERTSEIGLKKAVGATNNDILEEFLVESVLVTIIGGFLGIALGSVLGWLVSLIAAKFGLIWHFSVPFYAVVIAVGVSGAIGIFFGVFPARSASRMDPIEALRYE</sequence>
<dbReference type="Pfam" id="PF12704">
    <property type="entry name" value="MacB_PCD"/>
    <property type="match status" value="1"/>
</dbReference>
<proteinExistence type="inferred from homology"/>
<feature type="domain" description="MacB-like periplasmic core" evidence="9">
    <location>
        <begin position="20"/>
        <end position="254"/>
    </location>
</feature>
<evidence type="ECO:0000256" key="2">
    <source>
        <dbReference type="ARBA" id="ARBA00022475"/>
    </source>
</evidence>
<dbReference type="EMBL" id="MHOS01000019">
    <property type="protein sequence ID" value="OGZ68615.1"/>
    <property type="molecule type" value="Genomic_DNA"/>
</dbReference>
<evidence type="ECO:0000256" key="6">
    <source>
        <dbReference type="ARBA" id="ARBA00038076"/>
    </source>
</evidence>
<dbReference type="STRING" id="1802206.A3D35_01165"/>
<name>A0A1G2I1H6_9BACT</name>
<dbReference type="GO" id="GO:0022857">
    <property type="term" value="F:transmembrane transporter activity"/>
    <property type="evidence" value="ECO:0007669"/>
    <property type="project" value="TreeGrafter"/>
</dbReference>
<evidence type="ECO:0000313" key="10">
    <source>
        <dbReference type="EMBL" id="OGZ68615.1"/>
    </source>
</evidence>
<dbReference type="AlphaFoldDB" id="A0A1G2I1H6"/>
<evidence type="ECO:0000256" key="4">
    <source>
        <dbReference type="ARBA" id="ARBA00022989"/>
    </source>
</evidence>
<keyword evidence="2" id="KW-1003">Cell membrane</keyword>
<evidence type="ECO:0000256" key="1">
    <source>
        <dbReference type="ARBA" id="ARBA00004651"/>
    </source>
</evidence>
<evidence type="ECO:0000259" key="8">
    <source>
        <dbReference type="Pfam" id="PF02687"/>
    </source>
</evidence>
<comment type="caution">
    <text evidence="10">The sequence shown here is derived from an EMBL/GenBank/DDBJ whole genome shotgun (WGS) entry which is preliminary data.</text>
</comment>
<feature type="transmembrane region" description="Helical" evidence="7">
    <location>
        <begin position="383"/>
        <end position="403"/>
    </location>
</feature>
<evidence type="ECO:0000259" key="9">
    <source>
        <dbReference type="Pfam" id="PF12704"/>
    </source>
</evidence>
<gene>
    <name evidence="10" type="ORF">A3D35_01165</name>
</gene>
<comment type="similarity">
    <text evidence="6">Belongs to the ABC-4 integral membrane protein family.</text>
</comment>
<dbReference type="InterPro" id="IPR050250">
    <property type="entry name" value="Macrolide_Exporter_MacB"/>
</dbReference>
<dbReference type="PANTHER" id="PTHR30572">
    <property type="entry name" value="MEMBRANE COMPONENT OF TRANSPORTER-RELATED"/>
    <property type="match status" value="1"/>
</dbReference>
<keyword evidence="5 7" id="KW-0472">Membrane</keyword>
<feature type="domain" description="ABC3 transporter permease C-terminal" evidence="8">
    <location>
        <begin position="295"/>
        <end position="413"/>
    </location>
</feature>
<dbReference type="Proteomes" id="UP000176421">
    <property type="component" value="Unassembled WGS sequence"/>
</dbReference>
<keyword evidence="4 7" id="KW-1133">Transmembrane helix</keyword>
<comment type="subcellular location">
    <subcellularLocation>
        <location evidence="1">Cell membrane</location>
        <topology evidence="1">Multi-pass membrane protein</topology>
    </subcellularLocation>
</comment>
<dbReference type="PANTHER" id="PTHR30572:SF4">
    <property type="entry name" value="ABC TRANSPORTER PERMEASE YTRF"/>
    <property type="match status" value="1"/>
</dbReference>
<evidence type="ECO:0000256" key="7">
    <source>
        <dbReference type="SAM" id="Phobius"/>
    </source>
</evidence>
<evidence type="ECO:0008006" key="12">
    <source>
        <dbReference type="Google" id="ProtNLM"/>
    </source>
</evidence>